<reference evidence="1 2" key="1">
    <citation type="submission" date="2017-10" db="EMBL/GenBank/DDBJ databases">
        <title>Sequencing the genomes of 1000 actinobacteria strains.</title>
        <authorList>
            <person name="Klenk H.-P."/>
        </authorList>
    </citation>
    <scope>NUCLEOTIDE SEQUENCE [LARGE SCALE GENOMIC DNA]</scope>
    <source>
        <strain evidence="1 2">DSM 18966</strain>
    </source>
</reference>
<keyword evidence="2" id="KW-1185">Reference proteome</keyword>
<dbReference type="InterPro" id="IPR046275">
    <property type="entry name" value="DUF6308"/>
</dbReference>
<comment type="caution">
    <text evidence="1">The sequence shown here is derived from an EMBL/GenBank/DDBJ whole genome shotgun (WGS) entry which is preliminary data.</text>
</comment>
<dbReference type="OrthoDB" id="5178186at2"/>
<proteinExistence type="predicted"/>
<dbReference type="RefSeq" id="WP_098455543.1">
    <property type="nucleotide sequence ID" value="NZ_PDJG01000001.1"/>
</dbReference>
<dbReference type="Proteomes" id="UP000225548">
    <property type="component" value="Unassembled WGS sequence"/>
</dbReference>
<name>A0A2A9E6Q1_9MICO</name>
<evidence type="ECO:0000313" key="2">
    <source>
        <dbReference type="Proteomes" id="UP000225548"/>
    </source>
</evidence>
<dbReference type="AlphaFoldDB" id="A0A2A9E6Q1"/>
<gene>
    <name evidence="1" type="ORF">ATL42_2437</name>
</gene>
<sequence length="237" mass="25499">MTTSSSDVVADRPDVRVGGARTSFDAAHSHVLHVLNTPEDHGSYPAYDAYEGGPSERLSSADLLAPWFVGAPLASIATYDALVDNLPSINAVLSAIPLETSLVGATYDDLGSVLDLYAFLDTHPMPGVSLTTFSALLHRKRPRLVPVFDKHISSCYLDVEGAPLKRDDRRSYAAFAQLWLRAVQRDLDSQLDTWAELTTLVPLDGPPISALRAMHIVGSSIGTPSPETGILTEETTT</sequence>
<evidence type="ECO:0000313" key="1">
    <source>
        <dbReference type="EMBL" id="PFG34523.1"/>
    </source>
</evidence>
<dbReference type="Pfam" id="PF19827">
    <property type="entry name" value="DUF6308"/>
    <property type="match status" value="1"/>
</dbReference>
<protein>
    <submittedName>
        <fullName evidence="1">Uncharacterized protein</fullName>
    </submittedName>
</protein>
<dbReference type="EMBL" id="PDJG01000001">
    <property type="protein sequence ID" value="PFG34523.1"/>
    <property type="molecule type" value="Genomic_DNA"/>
</dbReference>
<accession>A0A2A9E6Q1</accession>
<organism evidence="1 2">
    <name type="scientific">Sanguibacter antarcticus</name>
    <dbReference type="NCBI Taxonomy" id="372484"/>
    <lineage>
        <taxon>Bacteria</taxon>
        <taxon>Bacillati</taxon>
        <taxon>Actinomycetota</taxon>
        <taxon>Actinomycetes</taxon>
        <taxon>Micrococcales</taxon>
        <taxon>Sanguibacteraceae</taxon>
        <taxon>Sanguibacter</taxon>
    </lineage>
</organism>